<comment type="catalytic activity">
    <reaction evidence="3">
        <text>L-lysyl-[alpha-tubulin] + acetyl-CoA = N(6)-acetyl-L-lysyl-[alpha-tubulin] + CoA + H(+)</text>
        <dbReference type="Rhea" id="RHEA:15277"/>
        <dbReference type="Rhea" id="RHEA-COMP:11278"/>
        <dbReference type="Rhea" id="RHEA-COMP:11279"/>
        <dbReference type="ChEBI" id="CHEBI:15378"/>
        <dbReference type="ChEBI" id="CHEBI:29969"/>
        <dbReference type="ChEBI" id="CHEBI:57287"/>
        <dbReference type="ChEBI" id="CHEBI:57288"/>
        <dbReference type="ChEBI" id="CHEBI:61930"/>
        <dbReference type="EC" id="2.3.1.108"/>
    </reaction>
</comment>
<dbReference type="Proteomes" id="UP000046393">
    <property type="component" value="Unplaced"/>
</dbReference>
<evidence type="ECO:0000256" key="1">
    <source>
        <dbReference type="ARBA" id="ARBA00022679"/>
    </source>
</evidence>
<proteinExistence type="inferred from homology"/>
<dbReference type="GO" id="GO:0019799">
    <property type="term" value="F:tubulin N-acetyltransferase activity"/>
    <property type="evidence" value="ECO:0007669"/>
    <property type="project" value="UniProtKB-UniRule"/>
</dbReference>
<dbReference type="PROSITE" id="PS51730">
    <property type="entry name" value="GNAT_ATAT"/>
    <property type="match status" value="1"/>
</dbReference>
<evidence type="ECO:0000259" key="4">
    <source>
        <dbReference type="PROSITE" id="PS51730"/>
    </source>
</evidence>
<dbReference type="InterPro" id="IPR038746">
    <property type="entry name" value="Atat"/>
</dbReference>
<reference evidence="6" key="1">
    <citation type="submission" date="2017-02" db="UniProtKB">
        <authorList>
            <consortium name="WormBaseParasite"/>
        </authorList>
    </citation>
    <scope>IDENTIFICATION</scope>
</reference>
<evidence type="ECO:0000256" key="2">
    <source>
        <dbReference type="ARBA" id="ARBA00023315"/>
    </source>
</evidence>
<comment type="similarity">
    <text evidence="3">Belongs to the acetyltransferase ATAT1 family.</text>
</comment>
<dbReference type="InterPro" id="IPR016181">
    <property type="entry name" value="Acyl_CoA_acyltransferase"/>
</dbReference>
<dbReference type="InterPro" id="IPR007965">
    <property type="entry name" value="GNAT_ATAT"/>
</dbReference>
<evidence type="ECO:0000313" key="6">
    <source>
        <dbReference type="WBParaSite" id="SMUV_0000159101-mRNA-1"/>
    </source>
</evidence>
<feature type="binding site" evidence="3">
    <location>
        <begin position="118"/>
        <end position="131"/>
    </location>
    <ligand>
        <name>acetyl-CoA</name>
        <dbReference type="ChEBI" id="CHEBI:57288"/>
    </ligand>
</feature>
<dbReference type="GO" id="GO:0048666">
    <property type="term" value="P:neuron development"/>
    <property type="evidence" value="ECO:0007669"/>
    <property type="project" value="UniProtKB-UniRule"/>
</dbReference>
<evidence type="ECO:0000256" key="3">
    <source>
        <dbReference type="HAMAP-Rule" id="MF_03130"/>
    </source>
</evidence>
<dbReference type="WBParaSite" id="SMUV_0000159101-mRNA-1">
    <property type="protein sequence ID" value="SMUV_0000159101-mRNA-1"/>
    <property type="gene ID" value="SMUV_0000159101"/>
</dbReference>
<feature type="domain" description="N-acetyltransferase" evidence="4">
    <location>
        <begin position="1"/>
        <end position="184"/>
    </location>
</feature>
<dbReference type="STRING" id="451379.A0A0N5ABR5"/>
<dbReference type="SUPFAM" id="SSF55729">
    <property type="entry name" value="Acyl-CoA N-acyltransferases (Nat)"/>
    <property type="match status" value="1"/>
</dbReference>
<dbReference type="Gene3D" id="3.40.630.30">
    <property type="match status" value="1"/>
</dbReference>
<dbReference type="AlphaFoldDB" id="A0A0N5ABR5"/>
<keyword evidence="2 3" id="KW-0012">Acyltransferase</keyword>
<dbReference type="Pfam" id="PF05301">
    <property type="entry name" value="Acetyltransf_16"/>
    <property type="match status" value="1"/>
</dbReference>
<dbReference type="PANTHER" id="PTHR12327:SF0">
    <property type="entry name" value="ALPHA-TUBULIN N-ACETYLTRANSFERASE 1"/>
    <property type="match status" value="1"/>
</dbReference>
<accession>A0A0N5ABR5</accession>
<comment type="caution">
    <text evidence="3">Lacks conserved residue(s) required for the propagation of feature annotation.</text>
</comment>
<keyword evidence="1 3" id="KW-0808">Transferase</keyword>
<name>A0A0N5ABR5_9BILA</name>
<dbReference type="GO" id="GO:0070507">
    <property type="term" value="P:regulation of microtubule cytoskeleton organization"/>
    <property type="evidence" value="ECO:0007669"/>
    <property type="project" value="UniProtKB-UniRule"/>
</dbReference>
<dbReference type="GO" id="GO:0005874">
    <property type="term" value="C:microtubule"/>
    <property type="evidence" value="ECO:0007669"/>
    <property type="project" value="InterPro"/>
</dbReference>
<dbReference type="EC" id="2.3.1.108" evidence="3"/>
<dbReference type="CDD" id="cd04301">
    <property type="entry name" value="NAT_SF"/>
    <property type="match status" value="1"/>
</dbReference>
<organism evidence="5 6">
    <name type="scientific">Syphacia muris</name>
    <dbReference type="NCBI Taxonomy" id="451379"/>
    <lineage>
        <taxon>Eukaryota</taxon>
        <taxon>Metazoa</taxon>
        <taxon>Ecdysozoa</taxon>
        <taxon>Nematoda</taxon>
        <taxon>Chromadorea</taxon>
        <taxon>Rhabditida</taxon>
        <taxon>Spirurina</taxon>
        <taxon>Oxyuridomorpha</taxon>
        <taxon>Oxyuroidea</taxon>
        <taxon>Oxyuridae</taxon>
        <taxon>Syphacia</taxon>
    </lineage>
</organism>
<protein>
    <recommendedName>
        <fullName evidence="3">Alpha-tubulin N-acetyltransferase</fullName>
        <shortName evidence="3">Alpha-TAT</shortName>
        <shortName evidence="3">TAT</shortName>
        <ecNumber evidence="3">2.3.1.108</ecNumber>
    </recommendedName>
    <alternativeName>
        <fullName evidence="3">Acetyltransferase mec-17 homolog</fullName>
    </alternativeName>
</protein>
<comment type="function">
    <text evidence="3">Specifically acetylates 'Lys-40' in alpha-tubulin on the lumenal side of microtubules. Promotes microtubule destabilization and accelerates microtubule dynamics; this activity may be independent of acetylation activity. Acetylates alpha-tubulin with a slow enzymatic rate, due to a catalytic site that is not optimized for acetyl transfer. Enters the microtubule through each end and diffuses quickly throughout the lumen of microtubules. Acetylates only long/old microtubules because of its slow acetylation rate since it does not have time to act on dynamically unstable microtubules before the enzyme is released.</text>
</comment>
<keyword evidence="5" id="KW-1185">Reference proteome</keyword>
<sequence length="259" mass="29579">MELESDLSQLFGDNHVVRLDEKDLKRLNPRKCWSVKYMIDGIGAMSAAAQGLKKPLTTYDKILDSYDTQIVYILWQKHSIKNGHSEVVGLLKVGYKTLYLLDSDLNKYSVKPLCALDFYVHEKHQRKGFGRQLFDFMLNSEQCSAEKVAIDKPSEALLQFMCKSYGLNNPLWQMNSFVVYPGFFADLIADKKTDNEINFDEKGDDGEHQQATYKSKVKQETAVAKLIHDNLEILPQVIVAPNTPKGLKNSRDLGHQCIW</sequence>
<dbReference type="PANTHER" id="PTHR12327">
    <property type="entry name" value="ALPHA-TUBULIN N-ACETYLTRANSFERASE 1"/>
    <property type="match status" value="1"/>
</dbReference>
<evidence type="ECO:0000313" key="5">
    <source>
        <dbReference type="Proteomes" id="UP000046393"/>
    </source>
</evidence>
<feature type="site" description="Crucial for catalytic activity" evidence="3">
    <location>
        <position position="50"/>
    </location>
</feature>
<dbReference type="HAMAP" id="MF_03130">
    <property type="entry name" value="mec17"/>
    <property type="match status" value="1"/>
</dbReference>